<evidence type="ECO:0000313" key="2">
    <source>
        <dbReference type="Proteomes" id="UP001165270"/>
    </source>
</evidence>
<reference evidence="1" key="1">
    <citation type="submission" date="2022-03" db="EMBL/GenBank/DDBJ databases">
        <title>Streptomyces 7R015 and 7R016 isolated from Barleria lupulina in Thailand.</title>
        <authorList>
            <person name="Kanchanasin P."/>
            <person name="Phongsopitanun W."/>
            <person name="Tanasupawat S."/>
        </authorList>
    </citation>
    <scope>NUCLEOTIDE SEQUENCE</scope>
    <source>
        <strain evidence="1">7R016</strain>
    </source>
</reference>
<comment type="caution">
    <text evidence="1">The sequence shown here is derived from an EMBL/GenBank/DDBJ whole genome shotgun (WGS) entry which is preliminary data.</text>
</comment>
<dbReference type="RefSeq" id="WP_242710948.1">
    <property type="nucleotide sequence ID" value="NZ_JALDAX010000008.1"/>
</dbReference>
<dbReference type="Proteomes" id="UP001165270">
    <property type="component" value="Unassembled WGS sequence"/>
</dbReference>
<keyword evidence="2" id="KW-1185">Reference proteome</keyword>
<organism evidence="1 2">
    <name type="scientific">Streptomyces spinosisporus</name>
    <dbReference type="NCBI Taxonomy" id="2927582"/>
    <lineage>
        <taxon>Bacteria</taxon>
        <taxon>Bacillati</taxon>
        <taxon>Actinomycetota</taxon>
        <taxon>Actinomycetes</taxon>
        <taxon>Kitasatosporales</taxon>
        <taxon>Streptomycetaceae</taxon>
        <taxon>Streptomyces</taxon>
    </lineage>
</organism>
<evidence type="ECO:0000313" key="1">
    <source>
        <dbReference type="EMBL" id="MCI3242438.1"/>
    </source>
</evidence>
<name>A0ABS9XK46_9ACTN</name>
<proteinExistence type="predicted"/>
<gene>
    <name evidence="1" type="ORF">MQN93_22185</name>
</gene>
<accession>A0ABS9XK46</accession>
<sequence length="60" mass="5977">MSTAVIDGIGTPNEVTGPGSCLLLFSPGGRVRMAHAITAYATDVRAARQVAGGVPVPPAT</sequence>
<protein>
    <submittedName>
        <fullName evidence="1">Uncharacterized protein</fullName>
    </submittedName>
</protein>
<dbReference type="EMBL" id="JALDAX010000008">
    <property type="protein sequence ID" value="MCI3242438.1"/>
    <property type="molecule type" value="Genomic_DNA"/>
</dbReference>